<proteinExistence type="predicted"/>
<evidence type="ECO:0000256" key="4">
    <source>
        <dbReference type="ARBA" id="ARBA00022840"/>
    </source>
</evidence>
<dbReference type="InterPro" id="IPR010192">
    <property type="entry name" value="MenE"/>
</dbReference>
<reference evidence="7 8" key="1">
    <citation type="submission" date="2006-07" db="EMBL/GenBank/DDBJ databases">
        <title>Annotation of the draft genome assembly of Chlorobium ferroxidans DSM 13031.</title>
        <authorList>
            <consortium name="US DOE Joint Genome Institute (JGI-ORNL)"/>
            <person name="Larimer F."/>
            <person name="Land M."/>
            <person name="Hauser L."/>
        </authorList>
    </citation>
    <scope>NUCLEOTIDE SEQUENCE [LARGE SCALE GENOMIC DNA]</scope>
    <source>
        <strain evidence="7 8">DSM 13031</strain>
    </source>
</reference>
<dbReference type="InterPro" id="IPR045851">
    <property type="entry name" value="AMP-bd_C_sf"/>
</dbReference>
<dbReference type="Pfam" id="PF13193">
    <property type="entry name" value="AMP-binding_C"/>
    <property type="match status" value="1"/>
</dbReference>
<dbReference type="GO" id="GO:0031956">
    <property type="term" value="F:medium-chain fatty acid-CoA ligase activity"/>
    <property type="evidence" value="ECO:0007669"/>
    <property type="project" value="TreeGrafter"/>
</dbReference>
<dbReference type="Proteomes" id="UP000004162">
    <property type="component" value="Unassembled WGS sequence"/>
</dbReference>
<evidence type="ECO:0000256" key="1">
    <source>
        <dbReference type="ARBA" id="ARBA00022428"/>
    </source>
</evidence>
<dbReference type="GO" id="GO:0008756">
    <property type="term" value="F:o-succinylbenzoate-CoA ligase activity"/>
    <property type="evidence" value="ECO:0007669"/>
    <property type="project" value="InterPro"/>
</dbReference>
<reference evidence="7 8" key="2">
    <citation type="submission" date="2006-07" db="EMBL/GenBank/DDBJ databases">
        <title>Sequencing of the draft genome and assembly of Chlorobium ferroxidans DSM 13031.</title>
        <authorList>
            <consortium name="US DOE Joint Genome Institute (JGI-PGF)"/>
            <person name="Copeland A."/>
            <person name="Lucas S."/>
            <person name="Lapidus A."/>
            <person name="Barry K."/>
            <person name="Glavina del Rio T."/>
            <person name="Dalin E."/>
            <person name="Tice H."/>
            <person name="Bruce D."/>
            <person name="Pitluck S."/>
            <person name="Richardson P."/>
        </authorList>
    </citation>
    <scope>NUCLEOTIDE SEQUENCE [LARGE SCALE GENOMIC DNA]</scope>
    <source>
        <strain evidence="7 8">DSM 13031</strain>
    </source>
</reference>
<dbReference type="InterPro" id="IPR042099">
    <property type="entry name" value="ANL_N_sf"/>
</dbReference>
<protein>
    <submittedName>
        <fullName evidence="7">O-succinylbenzoate-CoA ligase</fullName>
    </submittedName>
</protein>
<evidence type="ECO:0000259" key="5">
    <source>
        <dbReference type="Pfam" id="PF00501"/>
    </source>
</evidence>
<feature type="domain" description="AMP-binding enzyme C-terminal" evidence="6">
    <location>
        <begin position="384"/>
        <end position="450"/>
    </location>
</feature>
<dbReference type="EMBL" id="AASE01000001">
    <property type="protein sequence ID" value="EAT60101.1"/>
    <property type="molecule type" value="Genomic_DNA"/>
</dbReference>
<dbReference type="PANTHER" id="PTHR43201">
    <property type="entry name" value="ACYL-COA SYNTHETASE"/>
    <property type="match status" value="1"/>
</dbReference>
<accession>Q0YUC7</accession>
<evidence type="ECO:0000256" key="2">
    <source>
        <dbReference type="ARBA" id="ARBA00022598"/>
    </source>
</evidence>
<sequence>MDLVGRAAKLFGSAPAIMMKGKSLSFLECDERARQIAGLLCKDGFRAGDIIALLSVNTPELVITLLGLLKAGMIAAPLNCRFPEELIRNTLQNLRPKLLLTGSSAQLLYSGCRTSPLTSLLEDASPLTAAESMVPPEEMSRPVTIIHTSASSGKAKAALHTFANHWYSALGSEENLPFGPGDCWLLSLPLYHIGGYALLFRAFVSGGCLAIAEPDEPLASSLGNFPLTHISLVPTQLYRLLAQSESALRLSRLKALLLGGSSAPKSLLEESLRQHIPLYLSYGSTEMSSQIATTPGPILSPEQNSGKVLPYREIRKAEDGELLVRGATLFSGYLTERGIQPQTDSEGWFHTSDIGTLSEEGVVAVIGRKDNMFISGGENIHPEEIEQALILIDGIREAVVVPVPDCEYGKRPVAFIESEGENAPDDGAISLAINSAVGKLKSPVRYFRVEAWRTLPGSQKIDRGWYKKQALPISRSSGA</sequence>
<dbReference type="GO" id="GO:0006631">
    <property type="term" value="P:fatty acid metabolic process"/>
    <property type="evidence" value="ECO:0007669"/>
    <property type="project" value="TreeGrafter"/>
</dbReference>
<name>Q0YUC7_9CHLB</name>
<evidence type="ECO:0000313" key="7">
    <source>
        <dbReference type="EMBL" id="EAT60101.1"/>
    </source>
</evidence>
<keyword evidence="4" id="KW-0067">ATP-binding</keyword>
<evidence type="ECO:0000256" key="3">
    <source>
        <dbReference type="ARBA" id="ARBA00022741"/>
    </source>
</evidence>
<dbReference type="SUPFAM" id="SSF56801">
    <property type="entry name" value="Acetyl-CoA synthetase-like"/>
    <property type="match status" value="1"/>
</dbReference>
<dbReference type="PANTHER" id="PTHR43201:SF32">
    <property type="entry name" value="2-SUCCINYLBENZOATE--COA LIGASE, CHLOROPLASTIC_PEROXISOMAL"/>
    <property type="match status" value="1"/>
</dbReference>
<dbReference type="InterPro" id="IPR025110">
    <property type="entry name" value="AMP-bd_C"/>
</dbReference>
<dbReference type="GO" id="GO:0005524">
    <property type="term" value="F:ATP binding"/>
    <property type="evidence" value="ECO:0007669"/>
    <property type="project" value="UniProtKB-KW"/>
</dbReference>
<dbReference type="InterPro" id="IPR000873">
    <property type="entry name" value="AMP-dep_synth/lig_dom"/>
</dbReference>
<dbReference type="OrthoDB" id="4317020at2"/>
<dbReference type="AlphaFoldDB" id="Q0YUC7"/>
<gene>
    <name evidence="7" type="ORF">CferDRAFT_2108</name>
</gene>
<keyword evidence="3" id="KW-0547">Nucleotide-binding</keyword>
<dbReference type="Gene3D" id="3.40.50.12780">
    <property type="entry name" value="N-terminal domain of ligase-like"/>
    <property type="match status" value="1"/>
</dbReference>
<dbReference type="CDD" id="cd17630">
    <property type="entry name" value="OSB_MenE-like"/>
    <property type="match status" value="1"/>
</dbReference>
<dbReference type="GO" id="GO:0009234">
    <property type="term" value="P:menaquinone biosynthetic process"/>
    <property type="evidence" value="ECO:0007669"/>
    <property type="project" value="UniProtKB-KW"/>
</dbReference>
<evidence type="ECO:0000313" key="8">
    <source>
        <dbReference type="Proteomes" id="UP000004162"/>
    </source>
</evidence>
<comment type="caution">
    <text evidence="7">The sequence shown here is derived from an EMBL/GenBank/DDBJ whole genome shotgun (WGS) entry which is preliminary data.</text>
</comment>
<organism evidence="7 8">
    <name type="scientific">Chlorobium ferrooxidans DSM 13031</name>
    <dbReference type="NCBI Taxonomy" id="377431"/>
    <lineage>
        <taxon>Bacteria</taxon>
        <taxon>Pseudomonadati</taxon>
        <taxon>Chlorobiota</taxon>
        <taxon>Chlorobiia</taxon>
        <taxon>Chlorobiales</taxon>
        <taxon>Chlorobiaceae</taxon>
        <taxon>Chlorobium/Pelodictyon group</taxon>
        <taxon>Chlorobium</taxon>
    </lineage>
</organism>
<feature type="domain" description="AMP-dependent synthetase/ligase" evidence="5">
    <location>
        <begin position="6"/>
        <end position="334"/>
    </location>
</feature>
<dbReference type="Pfam" id="PF00501">
    <property type="entry name" value="AMP-binding"/>
    <property type="match status" value="1"/>
</dbReference>
<keyword evidence="1" id="KW-0474">Menaquinone biosynthesis</keyword>
<keyword evidence="2 7" id="KW-0436">Ligase</keyword>
<evidence type="ECO:0000259" key="6">
    <source>
        <dbReference type="Pfam" id="PF13193"/>
    </source>
</evidence>
<keyword evidence="8" id="KW-1185">Reference proteome</keyword>
<dbReference type="Gene3D" id="3.30.300.30">
    <property type="match status" value="1"/>
</dbReference>
<dbReference type="RefSeq" id="WP_006365377.1">
    <property type="nucleotide sequence ID" value="NZ_AASE01000001.1"/>
</dbReference>
<dbReference type="NCBIfam" id="TIGR01923">
    <property type="entry name" value="menE"/>
    <property type="match status" value="1"/>
</dbReference>